<gene>
    <name evidence="1" type="ORF">CSSPTR1EN2_LOCUS77</name>
</gene>
<dbReference type="EMBL" id="OZ019893">
    <property type="protein sequence ID" value="CAK9189426.1"/>
    <property type="molecule type" value="Genomic_DNA"/>
</dbReference>
<protein>
    <submittedName>
        <fullName evidence="1">Uncharacterized protein</fullName>
    </submittedName>
</protein>
<reference evidence="1 2" key="1">
    <citation type="submission" date="2024-02" db="EMBL/GenBank/DDBJ databases">
        <authorList>
            <consortium name="ELIXIR-Norway"/>
            <consortium name="Elixir Norway"/>
        </authorList>
    </citation>
    <scope>NUCLEOTIDE SEQUENCE [LARGE SCALE GENOMIC DNA]</scope>
</reference>
<name>A0ABP0TB37_9BRYO</name>
<proteinExistence type="predicted"/>
<accession>A0ABP0TB37</accession>
<organism evidence="1 2">
    <name type="scientific">Sphagnum troendelagicum</name>
    <dbReference type="NCBI Taxonomy" id="128251"/>
    <lineage>
        <taxon>Eukaryota</taxon>
        <taxon>Viridiplantae</taxon>
        <taxon>Streptophyta</taxon>
        <taxon>Embryophyta</taxon>
        <taxon>Bryophyta</taxon>
        <taxon>Sphagnophytina</taxon>
        <taxon>Sphagnopsida</taxon>
        <taxon>Sphagnales</taxon>
        <taxon>Sphagnaceae</taxon>
        <taxon>Sphagnum</taxon>
    </lineage>
</organism>
<evidence type="ECO:0000313" key="2">
    <source>
        <dbReference type="Proteomes" id="UP001497512"/>
    </source>
</evidence>
<evidence type="ECO:0000313" key="1">
    <source>
        <dbReference type="EMBL" id="CAK9189426.1"/>
    </source>
</evidence>
<dbReference type="Proteomes" id="UP001497512">
    <property type="component" value="Chromosome 1"/>
</dbReference>
<keyword evidence="2" id="KW-1185">Reference proteome</keyword>
<sequence length="127" mass="14421">MLSVTRWRGCRLEFQGARCEKLDKPEKHRSRYWRLFLQKLHSRSSRKQDGEEVKKMILHSFSLELPSGTVWPIHEYSQLDHMVIGCARSMSAQQHCCTCGSAHGGKLMIAFTACTCSTASSCVFAIP</sequence>